<accession>A0A6V7V6V6</accession>
<evidence type="ECO:0000313" key="2">
    <source>
        <dbReference type="Proteomes" id="UP000580250"/>
    </source>
</evidence>
<dbReference type="EMBL" id="CAJEWN010000164">
    <property type="protein sequence ID" value="CAD2170190.1"/>
    <property type="molecule type" value="Genomic_DNA"/>
</dbReference>
<proteinExistence type="predicted"/>
<dbReference type="Proteomes" id="UP000580250">
    <property type="component" value="Unassembled WGS sequence"/>
</dbReference>
<comment type="caution">
    <text evidence="1">The sequence shown here is derived from an EMBL/GenBank/DDBJ whole genome shotgun (WGS) entry which is preliminary data.</text>
</comment>
<protein>
    <submittedName>
        <fullName evidence="1">Uncharacterized protein</fullName>
    </submittedName>
</protein>
<sequence length="54" mass="6323">MVDSFGSDSTNNKDFLFPLQKDFGLIPHQNCTPPLPKKLFPRRSLWNLKIFLLF</sequence>
<dbReference type="AlphaFoldDB" id="A0A6V7V6V6"/>
<organism evidence="1 2">
    <name type="scientific">Meloidogyne enterolobii</name>
    <name type="common">Root-knot nematode worm</name>
    <name type="synonym">Meloidogyne mayaguensis</name>
    <dbReference type="NCBI Taxonomy" id="390850"/>
    <lineage>
        <taxon>Eukaryota</taxon>
        <taxon>Metazoa</taxon>
        <taxon>Ecdysozoa</taxon>
        <taxon>Nematoda</taxon>
        <taxon>Chromadorea</taxon>
        <taxon>Rhabditida</taxon>
        <taxon>Tylenchina</taxon>
        <taxon>Tylenchomorpha</taxon>
        <taxon>Tylenchoidea</taxon>
        <taxon>Meloidogynidae</taxon>
        <taxon>Meloidogyninae</taxon>
        <taxon>Meloidogyne</taxon>
    </lineage>
</organism>
<reference evidence="1 2" key="1">
    <citation type="submission" date="2020-08" db="EMBL/GenBank/DDBJ databases">
        <authorList>
            <person name="Koutsovoulos G."/>
            <person name="Danchin GJ E."/>
        </authorList>
    </citation>
    <scope>NUCLEOTIDE SEQUENCE [LARGE SCALE GENOMIC DNA]</scope>
</reference>
<name>A0A6V7V6V6_MELEN</name>
<evidence type="ECO:0000313" key="1">
    <source>
        <dbReference type="EMBL" id="CAD2170190.1"/>
    </source>
</evidence>
<gene>
    <name evidence="1" type="ORF">MENT_LOCUS21574</name>
</gene>